<name>A0ABR3JXA0_9AGAR</name>
<accession>A0ABR3JXA0</accession>
<keyword evidence="3" id="KW-1185">Reference proteome</keyword>
<feature type="compositionally biased region" description="Polar residues" evidence="1">
    <location>
        <begin position="47"/>
        <end position="62"/>
    </location>
</feature>
<dbReference type="Proteomes" id="UP001556367">
    <property type="component" value="Unassembled WGS sequence"/>
</dbReference>
<feature type="compositionally biased region" description="Low complexity" evidence="1">
    <location>
        <begin position="414"/>
        <end position="425"/>
    </location>
</feature>
<protein>
    <submittedName>
        <fullName evidence="2">Uncharacterized protein</fullName>
    </submittedName>
</protein>
<sequence length="444" mass="48926">MLFHGAWYSPKGIYGHHLNSPWSIVDINPTPLFAMVAYYQAPSHNISPEGTQKASWHPSSPIDSPKHGRHHVDITAYPTPPPTDPPFAMEQHSEPQRSKATRSSRSARISDHSISSKLDAVTQSSIPNGLFPEPTHFYIPPTSSLLPQDPTAPPPLPVAFTNHTAPHLPYISTHSGATDNYATDDPNVYTVRSPDHEPPSFRLIHNPFCPQGQHHPVKAEYNRYNRTINPIQNAQPTPDHPAAMLFAISPSHNSMNARGGDQGALHYAEPAHEPSYVAGNLSRTYAMRRQHRSSSQLAGEAPLSLSLPSAGIQQGDFRSKPRADRPSPRRSHTVPVPGPRKEEENTRPRRSYSESSFPPHRSSTGSSGPRHHSTAQPSTHTAVASPRQDDTTSRKSRKTHTRMVSITDLRTDPRASQPSATSSSRSVRHKRSTVGKSTTVIVRF</sequence>
<comment type="caution">
    <text evidence="2">The sequence shown here is derived from an EMBL/GenBank/DDBJ whole genome shotgun (WGS) entry which is preliminary data.</text>
</comment>
<feature type="compositionally biased region" description="Polar residues" evidence="1">
    <location>
        <begin position="353"/>
        <end position="367"/>
    </location>
</feature>
<organism evidence="2 3">
    <name type="scientific">Hohenbuehelia grisea</name>
    <dbReference type="NCBI Taxonomy" id="104357"/>
    <lineage>
        <taxon>Eukaryota</taxon>
        <taxon>Fungi</taxon>
        <taxon>Dikarya</taxon>
        <taxon>Basidiomycota</taxon>
        <taxon>Agaricomycotina</taxon>
        <taxon>Agaricomycetes</taxon>
        <taxon>Agaricomycetidae</taxon>
        <taxon>Agaricales</taxon>
        <taxon>Pleurotineae</taxon>
        <taxon>Pleurotaceae</taxon>
        <taxon>Hohenbuehelia</taxon>
    </lineage>
</organism>
<feature type="region of interest" description="Disordered" evidence="1">
    <location>
        <begin position="47"/>
        <end position="121"/>
    </location>
</feature>
<feature type="compositionally biased region" description="Basic and acidic residues" evidence="1">
    <location>
        <begin position="317"/>
        <end position="327"/>
    </location>
</feature>
<gene>
    <name evidence="2" type="ORF">HGRIS_011867</name>
</gene>
<proteinExistence type="predicted"/>
<feature type="region of interest" description="Disordered" evidence="1">
    <location>
        <begin position="307"/>
        <end position="444"/>
    </location>
</feature>
<feature type="compositionally biased region" description="Polar residues" evidence="1">
    <location>
        <begin position="112"/>
        <end position="121"/>
    </location>
</feature>
<reference evidence="3" key="1">
    <citation type="submission" date="2024-06" db="EMBL/GenBank/DDBJ databases">
        <title>Multi-omics analyses provide insights into the biosynthesis of the anticancer antibiotic pleurotin in Hohenbuehelia grisea.</title>
        <authorList>
            <person name="Weaver J.A."/>
            <person name="Alberti F."/>
        </authorList>
    </citation>
    <scope>NUCLEOTIDE SEQUENCE [LARGE SCALE GENOMIC DNA]</scope>
    <source>
        <strain evidence="3">T-177</strain>
    </source>
</reference>
<evidence type="ECO:0000313" key="2">
    <source>
        <dbReference type="EMBL" id="KAL0960234.1"/>
    </source>
</evidence>
<evidence type="ECO:0000256" key="1">
    <source>
        <dbReference type="SAM" id="MobiDB-lite"/>
    </source>
</evidence>
<dbReference type="EMBL" id="JASNQZ010000002">
    <property type="protein sequence ID" value="KAL0960234.1"/>
    <property type="molecule type" value="Genomic_DNA"/>
</dbReference>
<evidence type="ECO:0000313" key="3">
    <source>
        <dbReference type="Proteomes" id="UP001556367"/>
    </source>
</evidence>
<feature type="compositionally biased region" description="Polar residues" evidence="1">
    <location>
        <begin position="434"/>
        <end position="444"/>
    </location>
</feature>